<dbReference type="FunFam" id="3.30.160.60:FF:000446">
    <property type="entry name" value="Zinc finger protein"/>
    <property type="match status" value="1"/>
</dbReference>
<dbReference type="SMART" id="SM00355">
    <property type="entry name" value="ZnF_C2H2"/>
    <property type="match status" value="4"/>
</dbReference>
<dbReference type="Pfam" id="PF00096">
    <property type="entry name" value="zf-C2H2"/>
    <property type="match status" value="1"/>
</dbReference>
<evidence type="ECO:0000256" key="2">
    <source>
        <dbReference type="ARBA" id="ARBA00022723"/>
    </source>
</evidence>
<reference evidence="10" key="1">
    <citation type="submission" date="2025-08" db="UniProtKB">
        <authorList>
            <consortium name="Ensembl"/>
        </authorList>
    </citation>
    <scope>IDENTIFICATION</scope>
</reference>
<keyword evidence="11" id="KW-1185">Reference proteome</keyword>
<feature type="region of interest" description="Disordered" evidence="8">
    <location>
        <begin position="325"/>
        <end position="352"/>
    </location>
</feature>
<dbReference type="PANTHER" id="PTHR16515:SF49">
    <property type="entry name" value="GASTRULA ZINC FINGER PROTEIN XLCGF49.1-LIKE-RELATED"/>
    <property type="match status" value="1"/>
</dbReference>
<dbReference type="FunFam" id="3.30.160.60:FF:003287">
    <property type="entry name" value="Zgc:113343"/>
    <property type="match status" value="1"/>
</dbReference>
<dbReference type="InterPro" id="IPR013087">
    <property type="entry name" value="Znf_C2H2_type"/>
</dbReference>
<dbReference type="PROSITE" id="PS50157">
    <property type="entry name" value="ZINC_FINGER_C2H2_2"/>
    <property type="match status" value="4"/>
</dbReference>
<feature type="domain" description="C2H2-type" evidence="9">
    <location>
        <begin position="275"/>
        <end position="302"/>
    </location>
</feature>
<name>A0A8C6TPR9_9GOBI</name>
<evidence type="ECO:0000313" key="11">
    <source>
        <dbReference type="Proteomes" id="UP000694523"/>
    </source>
</evidence>
<evidence type="ECO:0000259" key="9">
    <source>
        <dbReference type="PROSITE" id="PS50157"/>
    </source>
</evidence>
<dbReference type="Proteomes" id="UP000694523">
    <property type="component" value="Unplaced"/>
</dbReference>
<dbReference type="GO" id="GO:0005634">
    <property type="term" value="C:nucleus"/>
    <property type="evidence" value="ECO:0007669"/>
    <property type="project" value="UniProtKB-SubCell"/>
</dbReference>
<evidence type="ECO:0000256" key="3">
    <source>
        <dbReference type="ARBA" id="ARBA00022737"/>
    </source>
</evidence>
<evidence type="ECO:0000256" key="5">
    <source>
        <dbReference type="ARBA" id="ARBA00022833"/>
    </source>
</evidence>
<reference evidence="10" key="2">
    <citation type="submission" date="2025-09" db="UniProtKB">
        <authorList>
            <consortium name="Ensembl"/>
        </authorList>
    </citation>
    <scope>IDENTIFICATION</scope>
</reference>
<keyword evidence="3" id="KW-0677">Repeat</keyword>
<feature type="domain" description="C2H2-type" evidence="9">
    <location>
        <begin position="246"/>
        <end position="274"/>
    </location>
</feature>
<keyword evidence="4 7" id="KW-0863">Zinc-finger</keyword>
<dbReference type="PANTHER" id="PTHR16515">
    <property type="entry name" value="PR DOMAIN ZINC FINGER PROTEIN"/>
    <property type="match status" value="1"/>
</dbReference>
<comment type="subcellular location">
    <subcellularLocation>
        <location evidence="1">Nucleus</location>
    </subcellularLocation>
</comment>
<keyword evidence="6" id="KW-0539">Nucleus</keyword>
<proteinExistence type="predicted"/>
<evidence type="ECO:0000256" key="7">
    <source>
        <dbReference type="PROSITE-ProRule" id="PRU00042"/>
    </source>
</evidence>
<dbReference type="GO" id="GO:0010468">
    <property type="term" value="P:regulation of gene expression"/>
    <property type="evidence" value="ECO:0007669"/>
    <property type="project" value="TreeGrafter"/>
</dbReference>
<dbReference type="SUPFAM" id="SSF57667">
    <property type="entry name" value="beta-beta-alpha zinc fingers"/>
    <property type="match status" value="2"/>
</dbReference>
<dbReference type="AlphaFoldDB" id="A0A8C6TPR9"/>
<dbReference type="PROSITE" id="PS00028">
    <property type="entry name" value="ZINC_FINGER_C2H2_1"/>
    <property type="match status" value="3"/>
</dbReference>
<accession>A0A8C6TPR9</accession>
<dbReference type="Ensembl" id="ENSNMLT00000024038.1">
    <property type="protein sequence ID" value="ENSNMLP00000021440.1"/>
    <property type="gene ID" value="ENSNMLG00000013919.1"/>
</dbReference>
<evidence type="ECO:0000256" key="1">
    <source>
        <dbReference type="ARBA" id="ARBA00004123"/>
    </source>
</evidence>
<evidence type="ECO:0000313" key="10">
    <source>
        <dbReference type="Ensembl" id="ENSNMLP00000021440.1"/>
    </source>
</evidence>
<organism evidence="10 11">
    <name type="scientific">Neogobius melanostomus</name>
    <name type="common">round goby</name>
    <dbReference type="NCBI Taxonomy" id="47308"/>
    <lineage>
        <taxon>Eukaryota</taxon>
        <taxon>Metazoa</taxon>
        <taxon>Chordata</taxon>
        <taxon>Craniata</taxon>
        <taxon>Vertebrata</taxon>
        <taxon>Euteleostomi</taxon>
        <taxon>Actinopterygii</taxon>
        <taxon>Neopterygii</taxon>
        <taxon>Teleostei</taxon>
        <taxon>Neoteleostei</taxon>
        <taxon>Acanthomorphata</taxon>
        <taxon>Gobiaria</taxon>
        <taxon>Gobiiformes</taxon>
        <taxon>Gobioidei</taxon>
        <taxon>Gobiidae</taxon>
        <taxon>Benthophilinae</taxon>
        <taxon>Neogobiini</taxon>
        <taxon>Neogobius</taxon>
    </lineage>
</organism>
<keyword evidence="2" id="KW-0479">Metal-binding</keyword>
<feature type="domain" description="C2H2-type" evidence="9">
    <location>
        <begin position="218"/>
        <end position="245"/>
    </location>
</feature>
<protein>
    <recommendedName>
        <fullName evidence="9">C2H2-type domain-containing protein</fullName>
    </recommendedName>
</protein>
<evidence type="ECO:0000256" key="4">
    <source>
        <dbReference type="ARBA" id="ARBA00022771"/>
    </source>
</evidence>
<feature type="domain" description="C2H2-type" evidence="9">
    <location>
        <begin position="302"/>
        <end position="331"/>
    </location>
</feature>
<evidence type="ECO:0000256" key="8">
    <source>
        <dbReference type="SAM" id="MobiDB-lite"/>
    </source>
</evidence>
<evidence type="ECO:0000256" key="6">
    <source>
        <dbReference type="ARBA" id="ARBA00023242"/>
    </source>
</evidence>
<dbReference type="GO" id="GO:0008270">
    <property type="term" value="F:zinc ion binding"/>
    <property type="evidence" value="ECO:0007669"/>
    <property type="project" value="UniProtKB-KW"/>
</dbReference>
<dbReference type="InterPro" id="IPR036236">
    <property type="entry name" value="Znf_C2H2_sf"/>
</dbReference>
<keyword evidence="5" id="KW-0862">Zinc</keyword>
<dbReference type="InterPro" id="IPR050331">
    <property type="entry name" value="Zinc_finger"/>
</dbReference>
<dbReference type="Gene3D" id="3.30.160.60">
    <property type="entry name" value="Classic Zinc Finger"/>
    <property type="match status" value="3"/>
</dbReference>
<sequence length="372" mass="43327">MVKMSFRNQALRDLVAERLAVAADEIFALFERTFAEYEEEVLRTKLLQEPRVESPKEDVQALLVQTEVDPGLERIKYEEKEIPLEVQFPSIAVKYEDNTNKCTFLQQEPAEENRRDPVGEQFDVEEPGCSLDLNIKEYEPCSYSDTDDSDNWEPLNKMKSNLDGQTDAINHVHLGKDSLSGHSQHHQEFSEESVSFQREQLPTYNHNEAFNDGKDKPFSCAVCSKSFPQKRILKAHMRIHTGEKPYICKTCGLSFRFQQNYFQHDLAVHRKEKPFRCRVCKKDFVHKIEMITHRKTHDTKSFSCSKCNKVFNCVRYLRRHMERCPRKKRRQGAAQTEDGDLQMPFSSQSATQQDGLGFDTRIMLNASVNDWL</sequence>